<evidence type="ECO:0000313" key="2">
    <source>
        <dbReference type="Proteomes" id="UP000481583"/>
    </source>
</evidence>
<evidence type="ECO:0000313" key="1">
    <source>
        <dbReference type="EMBL" id="NGN63643.1"/>
    </source>
</evidence>
<dbReference type="Proteomes" id="UP000481583">
    <property type="component" value="Unassembled WGS sequence"/>
</dbReference>
<keyword evidence="2" id="KW-1185">Reference proteome</keyword>
<proteinExistence type="predicted"/>
<reference evidence="1 2" key="1">
    <citation type="submission" date="2020-02" db="EMBL/GenBank/DDBJ databases">
        <title>Whole-genome analyses of novel actinobacteria.</title>
        <authorList>
            <person name="Sahin N."/>
        </authorList>
    </citation>
    <scope>NUCLEOTIDE SEQUENCE [LARGE SCALE GENOMIC DNA]</scope>
    <source>
        <strain evidence="1 2">A7024</strain>
    </source>
</reference>
<protein>
    <submittedName>
        <fullName evidence="1">Uncharacterized protein</fullName>
    </submittedName>
</protein>
<accession>A0A6G4TUZ9</accession>
<dbReference type="EMBL" id="JAAKZV010000018">
    <property type="protein sequence ID" value="NGN63643.1"/>
    <property type="molecule type" value="Genomic_DNA"/>
</dbReference>
<dbReference type="RefSeq" id="WP_165233415.1">
    <property type="nucleotide sequence ID" value="NZ_JAAKZV010000018.1"/>
</dbReference>
<dbReference type="AlphaFoldDB" id="A0A6G4TUZ9"/>
<comment type="caution">
    <text evidence="1">The sequence shown here is derived from an EMBL/GenBank/DDBJ whole genome shotgun (WGS) entry which is preliminary data.</text>
</comment>
<gene>
    <name evidence="1" type="ORF">G5C51_06940</name>
</gene>
<organism evidence="1 2">
    <name type="scientific">Streptomyces coryli</name>
    <dbReference type="NCBI Taxonomy" id="1128680"/>
    <lineage>
        <taxon>Bacteria</taxon>
        <taxon>Bacillati</taxon>
        <taxon>Actinomycetota</taxon>
        <taxon>Actinomycetes</taxon>
        <taxon>Kitasatosporales</taxon>
        <taxon>Streptomycetaceae</taxon>
        <taxon>Streptomyces</taxon>
    </lineage>
</organism>
<sequence length="58" mass="6697">MERRLIRKGRPHIEESDGWIRFQPEAERVSDTDGPMGYDPQIPHDATDAEAHIIRSVN</sequence>
<name>A0A6G4TUZ9_9ACTN</name>